<dbReference type="Gene3D" id="1.25.40.10">
    <property type="entry name" value="Tetratricopeptide repeat domain"/>
    <property type="match status" value="1"/>
</dbReference>
<evidence type="ECO:0000313" key="1">
    <source>
        <dbReference type="EMBL" id="NMH25512.1"/>
    </source>
</evidence>
<accession>A0ABX1QX42</accession>
<evidence type="ECO:0008006" key="3">
    <source>
        <dbReference type="Google" id="ProtNLM"/>
    </source>
</evidence>
<organism evidence="1 2">
    <name type="scientific">Flavobacterium solisilvae</name>
    <dbReference type="NCBI Taxonomy" id="1852019"/>
    <lineage>
        <taxon>Bacteria</taxon>
        <taxon>Pseudomonadati</taxon>
        <taxon>Bacteroidota</taxon>
        <taxon>Flavobacteriia</taxon>
        <taxon>Flavobacteriales</taxon>
        <taxon>Flavobacteriaceae</taxon>
        <taxon>Flavobacterium</taxon>
    </lineage>
</organism>
<dbReference type="RefSeq" id="WP_169524211.1">
    <property type="nucleotide sequence ID" value="NZ_JAAMPT010000207.1"/>
</dbReference>
<proteinExistence type="predicted"/>
<protein>
    <recommendedName>
        <fullName evidence="3">Tetratricopeptide repeat protein</fullName>
    </recommendedName>
</protein>
<reference evidence="1 2" key="1">
    <citation type="submission" date="2020-02" db="EMBL/GenBank/DDBJ databases">
        <title>Flavobacterium sp. genome.</title>
        <authorList>
            <person name="Jung H.S."/>
            <person name="Baek J.H."/>
            <person name="Jeon C.O."/>
        </authorList>
    </citation>
    <scope>NUCLEOTIDE SEQUENCE [LARGE SCALE GENOMIC DNA]</scope>
    <source>
        <strain evidence="1 2">SE-s27</strain>
    </source>
</reference>
<keyword evidence="2" id="KW-1185">Reference proteome</keyword>
<sequence length="425" mass="48451">MRVLFLTIVLLIQGIGNAQKIDCSIQINEYQEFLSVRNFADAKSPWEFVAKNCPKQSVSVYTDGIQIYQYQIETASTPEDKEKSVRELMKLYDQFYKNFPENAQDFEIKKAMALVDNGIDSKDEIFALFENGFAKAADKVTEGNTIFNYFKSYNEKFIAGDKKISTEKYIEKYAQLNQLLNTLLVANASKSDEYQATLKSLKSISKEVINCDNLSEYYEKNSAANDQNQQWLESGLELLKPKCSNKPIFLALAQKNYDLKKSVKSAEYLAIASLKNRKSDDARKYYEESATLEENQIEKAQKYYYIGTSLYNNNLPKIKEYLSKSIAIDPKNTKAYVFLAETYANSAERCGKNDFEKKAIYSLAVQTAKKVLFHEPKSARIVESIVAKYNAKALAKDEISKAKLTGKSYKIECDINETIEFSSAK</sequence>
<gene>
    <name evidence="1" type="ORF">G6042_09560</name>
</gene>
<comment type="caution">
    <text evidence="1">The sequence shown here is derived from an EMBL/GenBank/DDBJ whole genome shotgun (WGS) entry which is preliminary data.</text>
</comment>
<evidence type="ECO:0000313" key="2">
    <source>
        <dbReference type="Proteomes" id="UP000767947"/>
    </source>
</evidence>
<name>A0ABX1QX42_9FLAO</name>
<dbReference type="InterPro" id="IPR011990">
    <property type="entry name" value="TPR-like_helical_dom_sf"/>
</dbReference>
<dbReference type="EMBL" id="JAAMPT010000207">
    <property type="protein sequence ID" value="NMH25512.1"/>
    <property type="molecule type" value="Genomic_DNA"/>
</dbReference>
<dbReference type="Proteomes" id="UP000767947">
    <property type="component" value="Unassembled WGS sequence"/>
</dbReference>
<dbReference type="SUPFAM" id="SSF48452">
    <property type="entry name" value="TPR-like"/>
    <property type="match status" value="1"/>
</dbReference>